<name>A0A418SPN9_9RHOB</name>
<feature type="transmembrane region" description="Helical" evidence="1">
    <location>
        <begin position="163"/>
        <end position="185"/>
    </location>
</feature>
<comment type="caution">
    <text evidence="2">The sequence shown here is derived from an EMBL/GenBank/DDBJ whole genome shotgun (WGS) entry which is preliminary data.</text>
</comment>
<dbReference type="Proteomes" id="UP000284202">
    <property type="component" value="Unassembled WGS sequence"/>
</dbReference>
<dbReference type="AlphaFoldDB" id="A0A418SPN9"/>
<evidence type="ECO:0000256" key="1">
    <source>
        <dbReference type="SAM" id="Phobius"/>
    </source>
</evidence>
<feature type="transmembrane region" description="Helical" evidence="1">
    <location>
        <begin position="20"/>
        <end position="45"/>
    </location>
</feature>
<evidence type="ECO:0000313" key="2">
    <source>
        <dbReference type="EMBL" id="RJE82926.1"/>
    </source>
</evidence>
<keyword evidence="1" id="KW-1133">Transmembrane helix</keyword>
<feature type="transmembrane region" description="Helical" evidence="1">
    <location>
        <begin position="108"/>
        <end position="126"/>
    </location>
</feature>
<reference evidence="3" key="1">
    <citation type="submission" date="2018-09" db="EMBL/GenBank/DDBJ databases">
        <title>Acidovorax cavernicola nov. sp. isolated from Gruta de las Maravillas (Aracena, Spain).</title>
        <authorList>
            <person name="Jurado V."/>
            <person name="Gutierrez-Patricio S."/>
            <person name="Gonzalez-Pimentel J.L."/>
            <person name="Miller A.Z."/>
            <person name="Laiz L."/>
            <person name="Saiz-Jimenez C."/>
        </authorList>
    </citation>
    <scope>NUCLEOTIDE SEQUENCE [LARGE SCALE GENOMIC DNA]</scope>
    <source>
        <strain evidence="3">1011MAR3C25</strain>
    </source>
</reference>
<keyword evidence="1" id="KW-0812">Transmembrane</keyword>
<accession>A0A418SPN9</accession>
<dbReference type="EMBL" id="QZCG01000013">
    <property type="protein sequence ID" value="RJE82926.1"/>
    <property type="molecule type" value="Genomic_DNA"/>
</dbReference>
<dbReference type="OrthoDB" id="7847071at2"/>
<evidence type="ECO:0000313" key="3">
    <source>
        <dbReference type="Proteomes" id="UP000284202"/>
    </source>
</evidence>
<feature type="transmembrane region" description="Helical" evidence="1">
    <location>
        <begin position="81"/>
        <end position="102"/>
    </location>
</feature>
<sequence length="190" mass="21463">MLQFDGFIGLLDSRSFGTIWYWLVFAWFWWRTGLHVIGVPFDVVAKAHRAFATKSEDRQEILILLDWLSLTVSRWQIGSGLGTIFLGICCFVLTSLGLLGFLYDLEMAQALILLLLPLAVVLWLRLRLARKLLRLIQDAQSTARPAIDVGGEAARKMVWHRRIVSLIAIIAAMLAGAWGMLWALMHPNGM</sequence>
<gene>
    <name evidence="2" type="ORF">D3P04_17990</name>
</gene>
<evidence type="ECO:0008006" key="4">
    <source>
        <dbReference type="Google" id="ProtNLM"/>
    </source>
</evidence>
<organism evidence="2 3">
    <name type="scientific">Paracoccus onubensis</name>
    <dbReference type="NCBI Taxonomy" id="1675788"/>
    <lineage>
        <taxon>Bacteria</taxon>
        <taxon>Pseudomonadati</taxon>
        <taxon>Pseudomonadota</taxon>
        <taxon>Alphaproteobacteria</taxon>
        <taxon>Rhodobacterales</taxon>
        <taxon>Paracoccaceae</taxon>
        <taxon>Paracoccus</taxon>
    </lineage>
</organism>
<dbReference type="RefSeq" id="WP_119751248.1">
    <property type="nucleotide sequence ID" value="NZ_QZCG01000013.1"/>
</dbReference>
<keyword evidence="3" id="KW-1185">Reference proteome</keyword>
<protein>
    <recommendedName>
        <fullName evidence="4">Component of SufBCD complex</fullName>
    </recommendedName>
</protein>
<keyword evidence="1" id="KW-0472">Membrane</keyword>
<proteinExistence type="predicted"/>